<gene>
    <name evidence="2" type="ORF">DLAC_01440</name>
</gene>
<dbReference type="Proteomes" id="UP000076078">
    <property type="component" value="Unassembled WGS sequence"/>
</dbReference>
<proteinExistence type="predicted"/>
<organism evidence="2 3">
    <name type="scientific">Tieghemostelium lacteum</name>
    <name type="common">Slime mold</name>
    <name type="synonym">Dictyostelium lacteum</name>
    <dbReference type="NCBI Taxonomy" id="361077"/>
    <lineage>
        <taxon>Eukaryota</taxon>
        <taxon>Amoebozoa</taxon>
        <taxon>Evosea</taxon>
        <taxon>Eumycetozoa</taxon>
        <taxon>Dictyostelia</taxon>
        <taxon>Dictyosteliales</taxon>
        <taxon>Raperosteliaceae</taxon>
        <taxon>Tieghemostelium</taxon>
    </lineage>
</organism>
<dbReference type="GO" id="GO:0004386">
    <property type="term" value="F:helicase activity"/>
    <property type="evidence" value="ECO:0007669"/>
    <property type="project" value="UniProtKB-KW"/>
</dbReference>
<dbReference type="AlphaFoldDB" id="A0A152A5F5"/>
<keyword evidence="2" id="KW-0378">Hydrolase</keyword>
<reference evidence="2 3" key="1">
    <citation type="submission" date="2015-12" db="EMBL/GenBank/DDBJ databases">
        <title>Dictyostelia acquired genes for synthesis and detection of signals that induce cell-type specialization by lateral gene transfer from prokaryotes.</title>
        <authorList>
            <person name="Gloeckner G."/>
            <person name="Schaap P."/>
        </authorList>
    </citation>
    <scope>NUCLEOTIDE SEQUENCE [LARGE SCALE GENOMIC DNA]</scope>
    <source>
        <strain evidence="2 3">TK</strain>
    </source>
</reference>
<keyword evidence="2" id="KW-0067">ATP-binding</keyword>
<evidence type="ECO:0000256" key="1">
    <source>
        <dbReference type="SAM" id="MobiDB-lite"/>
    </source>
</evidence>
<keyword evidence="2" id="KW-0547">Nucleotide-binding</keyword>
<accession>A0A152A5F5</accession>
<name>A0A152A5F5_TIELA</name>
<evidence type="ECO:0000313" key="2">
    <source>
        <dbReference type="EMBL" id="KYR01458.1"/>
    </source>
</evidence>
<comment type="caution">
    <text evidence="2">The sequence shown here is derived from an EMBL/GenBank/DDBJ whole genome shotgun (WGS) entry which is preliminary data.</text>
</comment>
<keyword evidence="3" id="KW-1185">Reference proteome</keyword>
<protein>
    <submittedName>
        <fullName evidence="2">Putative RNA helicase</fullName>
    </submittedName>
</protein>
<dbReference type="InParanoid" id="A0A152A5F5"/>
<evidence type="ECO:0000313" key="3">
    <source>
        <dbReference type="Proteomes" id="UP000076078"/>
    </source>
</evidence>
<sequence>MNCSITIGDRNHCVKIPLYILQKIISYNIIYYEGKIEYIRRYIIQISQVCKEWKEKIISKLRLPILNIFSLDVNEKAESLTRMQLDYACKFPLRLYYYVPELNEISENVVALILHDDLDIQSLTTMPVFPNLSHISVIVNNDNQLQLMNQFIDLFPNLSAITILFENEMKNQVPSTSTSTSTSTSAISVKNEVKEYNRELLCQLFDNLQYVSKIYIQSTDYYPDEEYTHRLCNISVFKLSVDQLSVSPLVLSRQILYWNLYHLKLEIPSYTDKDIETLLEHLYKAPLKKFHLSVNLIRYSSIVFFINHNESLLKFKLTTNLITYQQQELTDLRITNRNLVKFILSNKALHISGESSDDEEEEEGGVEDINNNVEENDEQLPQQQQEEEYQPQQQEEGNEQQVLENHSEMLDEEEEDDEEDEEDDEGHICIFKQWNRESSLKMIFLDSIQVNDIDALLTYHKSLQKLVIECDFTVENIIPLVKGLVNLNVLSLKGVATNQQQQNDNDEEDGNVDFNWFLLFENIKLSKSLWDLKLENLDIPLIAINEFLSTQTTVTHLYLSEIHKKYDPIQLLHSIVICQSLVSLTLINTLTPSDQLSYDTYSFLLHLLYNFDSNLEYLKISNIIYIETYDIFLEALSLRPQLKVDIVVPSSFKTKFQKDLLKRLVFSK</sequence>
<keyword evidence="2" id="KW-0347">Helicase</keyword>
<feature type="region of interest" description="Disordered" evidence="1">
    <location>
        <begin position="376"/>
        <end position="401"/>
    </location>
</feature>
<dbReference type="EMBL" id="LODT01000006">
    <property type="protein sequence ID" value="KYR01458.1"/>
    <property type="molecule type" value="Genomic_DNA"/>
</dbReference>